<sequence>MHSHHFASAYIELDEFQSNGEGEEAIPVKITSIGRRELVLPPPFTLITLREARDAFAHARAIASEAGAGTLVWARRFDLVDCAVVLEPAEPLALARLAFYPAINALADAVAAHCAPEHPLTFDWPGGIRLDGVLVGDGQLAWPAGARDAAVPDWLVFGARLRIATLDGPEATSGSLGIDMVGGLEGDAESLVESFARHLMANLHGFSDDHGASQILHYVERLAPSDSGDSSFAIDVNGDLLVTTGRGRRRRLFVEALARLGERDAEGRRPS</sequence>
<organism evidence="2 3">
    <name type="scientific">Chelatococcus sambhunathii</name>
    <dbReference type="NCBI Taxonomy" id="363953"/>
    <lineage>
        <taxon>Bacteria</taxon>
        <taxon>Pseudomonadati</taxon>
        <taxon>Pseudomonadota</taxon>
        <taxon>Alphaproteobacteria</taxon>
        <taxon>Hyphomicrobiales</taxon>
        <taxon>Chelatococcaceae</taxon>
        <taxon>Chelatococcus</taxon>
    </lineage>
</organism>
<accession>A0ABM9U6X8</accession>
<dbReference type="InterPro" id="IPR045864">
    <property type="entry name" value="aa-tRNA-synth_II/BPL/LPL"/>
</dbReference>
<reference evidence="2 3" key="1">
    <citation type="submission" date="2015-08" db="EMBL/GenBank/DDBJ databases">
        <authorList>
            <person name="Varghese N."/>
        </authorList>
    </citation>
    <scope>NUCLEOTIDE SEQUENCE [LARGE SCALE GENOMIC DNA]</scope>
    <source>
        <strain evidence="2 3">DSM 18167</strain>
    </source>
</reference>
<dbReference type="Pfam" id="PF16917">
    <property type="entry name" value="BPL_LplA_LipB_2"/>
    <property type="match status" value="1"/>
</dbReference>
<gene>
    <name evidence="2" type="ORF">Ga0061061_107164</name>
</gene>
<feature type="domain" description="BPL/LPL catalytic" evidence="1">
    <location>
        <begin position="40"/>
        <end position="209"/>
    </location>
</feature>
<comment type="caution">
    <text evidence="2">The sequence shown here is derived from an EMBL/GenBank/DDBJ whole genome shotgun (WGS) entry which is preliminary data.</text>
</comment>
<dbReference type="Gene3D" id="3.30.930.10">
    <property type="entry name" value="Bira Bifunctional Protein, Domain 2"/>
    <property type="match status" value="1"/>
</dbReference>
<dbReference type="Proteomes" id="UP000182178">
    <property type="component" value="Unassembled WGS sequence"/>
</dbReference>
<dbReference type="InterPro" id="IPR004143">
    <property type="entry name" value="BPL_LPL_catalytic"/>
</dbReference>
<evidence type="ECO:0000259" key="1">
    <source>
        <dbReference type="Pfam" id="PF16917"/>
    </source>
</evidence>
<evidence type="ECO:0000313" key="3">
    <source>
        <dbReference type="Proteomes" id="UP000182178"/>
    </source>
</evidence>
<protein>
    <recommendedName>
        <fullName evidence="1">BPL/LPL catalytic domain-containing protein</fullName>
    </recommendedName>
</protein>
<proteinExistence type="predicted"/>
<evidence type="ECO:0000313" key="2">
    <source>
        <dbReference type="EMBL" id="CUA89353.1"/>
    </source>
</evidence>
<name>A0ABM9U6X8_9HYPH</name>
<keyword evidence="3" id="KW-1185">Reference proteome</keyword>
<dbReference type="EMBL" id="CYHC01000007">
    <property type="protein sequence ID" value="CUA89353.1"/>
    <property type="molecule type" value="Genomic_DNA"/>
</dbReference>